<dbReference type="OrthoDB" id="1994374at2759"/>
<keyword evidence="3" id="KW-1185">Reference proteome</keyword>
<dbReference type="InterPro" id="IPR002885">
    <property type="entry name" value="PPR_rpt"/>
</dbReference>
<name>A0A835I3Z8_9MAGN</name>
<gene>
    <name evidence="2" type="ORF">IFM89_014048</name>
</gene>
<evidence type="ECO:0000256" key="1">
    <source>
        <dbReference type="ARBA" id="ARBA00022737"/>
    </source>
</evidence>
<dbReference type="EMBL" id="JADFTS010000004">
    <property type="protein sequence ID" value="KAF9609207.1"/>
    <property type="molecule type" value="Genomic_DNA"/>
</dbReference>
<dbReference type="InterPro" id="IPR011990">
    <property type="entry name" value="TPR-like_helical_dom_sf"/>
</dbReference>
<dbReference type="Proteomes" id="UP000631114">
    <property type="component" value="Unassembled WGS sequence"/>
</dbReference>
<dbReference type="InterPro" id="IPR052308">
    <property type="entry name" value="PPR_domain-containing"/>
</dbReference>
<organism evidence="2 3">
    <name type="scientific">Coptis chinensis</name>
    <dbReference type="NCBI Taxonomy" id="261450"/>
    <lineage>
        <taxon>Eukaryota</taxon>
        <taxon>Viridiplantae</taxon>
        <taxon>Streptophyta</taxon>
        <taxon>Embryophyta</taxon>
        <taxon>Tracheophyta</taxon>
        <taxon>Spermatophyta</taxon>
        <taxon>Magnoliopsida</taxon>
        <taxon>Ranunculales</taxon>
        <taxon>Ranunculaceae</taxon>
        <taxon>Coptidoideae</taxon>
        <taxon>Coptis</taxon>
    </lineage>
</organism>
<dbReference type="Gene3D" id="1.25.40.10">
    <property type="entry name" value="Tetratricopeptide repeat domain"/>
    <property type="match status" value="1"/>
</dbReference>
<dbReference type="Pfam" id="PF01535">
    <property type="entry name" value="PPR"/>
    <property type="match status" value="2"/>
</dbReference>
<protein>
    <recommendedName>
        <fullName evidence="4">Pentatricopeptide repeat-containing protein</fullName>
    </recommendedName>
</protein>
<accession>A0A835I3Z8</accession>
<evidence type="ECO:0000313" key="2">
    <source>
        <dbReference type="EMBL" id="KAF9609207.1"/>
    </source>
</evidence>
<dbReference type="AlphaFoldDB" id="A0A835I3Z8"/>
<evidence type="ECO:0000313" key="3">
    <source>
        <dbReference type="Proteomes" id="UP000631114"/>
    </source>
</evidence>
<dbReference type="PANTHER" id="PTHR47937">
    <property type="entry name" value="PLASTID TRANSCRIPTIONALLY ACTIVE CHROMOSOME 2-LIKE PROTEIN"/>
    <property type="match status" value="1"/>
</dbReference>
<comment type="caution">
    <text evidence="2">The sequence shown here is derived from an EMBL/GenBank/DDBJ whole genome shotgun (WGS) entry which is preliminary data.</text>
</comment>
<reference evidence="2 3" key="1">
    <citation type="submission" date="2020-10" db="EMBL/GenBank/DDBJ databases">
        <title>The Coptis chinensis genome and diversification of protoberbering-type alkaloids.</title>
        <authorList>
            <person name="Wang B."/>
            <person name="Shu S."/>
            <person name="Song C."/>
            <person name="Liu Y."/>
        </authorList>
    </citation>
    <scope>NUCLEOTIDE SEQUENCE [LARGE SCALE GENOMIC DNA]</scope>
    <source>
        <strain evidence="2">HL-2020</strain>
        <tissue evidence="2">Leaf</tissue>
    </source>
</reference>
<evidence type="ECO:0008006" key="4">
    <source>
        <dbReference type="Google" id="ProtNLM"/>
    </source>
</evidence>
<keyword evidence="1" id="KW-0677">Repeat</keyword>
<dbReference type="PANTHER" id="PTHR47937:SF2">
    <property type="entry name" value="PENTATRICOPEPTIDE (PPR) REPEAT-CONTAINING PROTEIN, PF01535'-RELATED"/>
    <property type="match status" value="1"/>
</dbReference>
<sequence>MCSKLEYADVTTYTIFFDAYFKQERIRDVLKWFSHLVLKTALEPMQVLALVNSLFSRLINKNMIEEAGEILERMTQRGQQKPFLFATSYELVLTESCKQGKLGLVQHLLSVMVLYNIGTTPKLHGIVREAFGKEDKVDQIESKLRQLTELRCTGHAPGF</sequence>
<proteinExistence type="predicted"/>